<protein>
    <submittedName>
        <fullName evidence="1">Uncharacterized protein</fullName>
    </submittedName>
</protein>
<organism evidence="1">
    <name type="scientific">marine sediment metagenome</name>
    <dbReference type="NCBI Taxonomy" id="412755"/>
    <lineage>
        <taxon>unclassified sequences</taxon>
        <taxon>metagenomes</taxon>
        <taxon>ecological metagenomes</taxon>
    </lineage>
</organism>
<proteinExistence type="predicted"/>
<gene>
    <name evidence="1" type="ORF">LCGC14_2272520</name>
</gene>
<comment type="caution">
    <text evidence="1">The sequence shown here is derived from an EMBL/GenBank/DDBJ whole genome shotgun (WGS) entry which is preliminary data.</text>
</comment>
<dbReference type="AlphaFoldDB" id="A0A0F9CWQ5"/>
<evidence type="ECO:0000313" key="1">
    <source>
        <dbReference type="EMBL" id="KKL53729.1"/>
    </source>
</evidence>
<accession>A0A0F9CWQ5</accession>
<dbReference type="EMBL" id="LAZR01031448">
    <property type="protein sequence ID" value="KKL53729.1"/>
    <property type="molecule type" value="Genomic_DNA"/>
</dbReference>
<name>A0A0F9CWQ5_9ZZZZ</name>
<reference evidence="1" key="1">
    <citation type="journal article" date="2015" name="Nature">
        <title>Complex archaea that bridge the gap between prokaryotes and eukaryotes.</title>
        <authorList>
            <person name="Spang A."/>
            <person name="Saw J.H."/>
            <person name="Jorgensen S.L."/>
            <person name="Zaremba-Niedzwiedzka K."/>
            <person name="Martijn J."/>
            <person name="Lind A.E."/>
            <person name="van Eijk R."/>
            <person name="Schleper C."/>
            <person name="Guy L."/>
            <person name="Ettema T.J."/>
        </authorList>
    </citation>
    <scope>NUCLEOTIDE SEQUENCE</scope>
</reference>
<sequence>MKSDRRIPGLKRYGIIVDALQKLADAGDVDAADRLADLSSGRNITATDTAFVQSKITTH</sequence>